<dbReference type="GO" id="GO:0016829">
    <property type="term" value="F:lyase activity"/>
    <property type="evidence" value="ECO:0007669"/>
    <property type="project" value="UniProtKB-KW"/>
</dbReference>
<dbReference type="InterPro" id="IPR029787">
    <property type="entry name" value="Nucleotide_cyclase"/>
</dbReference>
<dbReference type="AlphaFoldDB" id="A0A5F7ZP84"/>
<evidence type="ECO:0000256" key="3">
    <source>
        <dbReference type="ARBA" id="ARBA00023239"/>
    </source>
</evidence>
<evidence type="ECO:0008006" key="6">
    <source>
        <dbReference type="Google" id="ProtNLM"/>
    </source>
</evidence>
<reference evidence="5" key="1">
    <citation type="journal article" date="2007" name="Science">
        <title>Evolutionary and biomedical insights from the rhesus macaque genome.</title>
        <authorList>
            <person name="Gibbs R.A."/>
            <person name="Rogers J."/>
            <person name="Katze M.G."/>
            <person name="Bumgarner R."/>
            <person name="Weinstock G.M."/>
            <person name="Mardis E.R."/>
            <person name="Remington K.A."/>
            <person name="Strausberg R.L."/>
            <person name="Venter J.C."/>
            <person name="Wilson R.K."/>
            <person name="Batzer M.A."/>
            <person name="Bustamante C.D."/>
            <person name="Eichler E.E."/>
            <person name="Hahn M.W."/>
            <person name="Hardison R.C."/>
            <person name="Makova K.D."/>
            <person name="Miller W."/>
            <person name="Milosavljevic A."/>
            <person name="Palermo R.E."/>
            <person name="Siepel A."/>
            <person name="Sikela J.M."/>
            <person name="Attaway T."/>
            <person name="Bell S."/>
            <person name="Bernard K.E."/>
            <person name="Buhay C.J."/>
            <person name="Chandrabose M.N."/>
            <person name="Dao M."/>
            <person name="Davis C."/>
            <person name="Delehaunty K.D."/>
            <person name="Ding Y."/>
            <person name="Dinh H.H."/>
            <person name="Dugan-Rocha S."/>
            <person name="Fulton L.A."/>
            <person name="Gabisi R.A."/>
            <person name="Garner T.T."/>
            <person name="Godfrey J."/>
            <person name="Hawes A.C."/>
            <person name="Hernandez J."/>
            <person name="Hines S."/>
            <person name="Holder M."/>
            <person name="Hume J."/>
            <person name="Jhangiani S.N."/>
            <person name="Joshi V."/>
            <person name="Khan Z.M."/>
            <person name="Kirkness E.F."/>
            <person name="Cree A."/>
            <person name="Fowler R.G."/>
            <person name="Lee S."/>
            <person name="Lewis L.R."/>
            <person name="Li Z."/>
            <person name="Liu Y.-S."/>
            <person name="Moore S.M."/>
            <person name="Muzny D."/>
            <person name="Nazareth L.V."/>
            <person name="Ngo D.N."/>
            <person name="Okwuonu G.O."/>
            <person name="Pai G."/>
            <person name="Parker D."/>
            <person name="Paul H.A."/>
            <person name="Pfannkoch C."/>
            <person name="Pohl C.S."/>
            <person name="Rogers Y.-H.C."/>
            <person name="Ruiz S.J."/>
            <person name="Sabo A."/>
            <person name="Santibanez J."/>
            <person name="Schneider B.W."/>
            <person name="Smith S.M."/>
            <person name="Sodergren E."/>
            <person name="Svatek A.F."/>
            <person name="Utterback T.R."/>
            <person name="Vattathil S."/>
            <person name="Warren W."/>
            <person name="White C.S."/>
            <person name="Chinwalla A.T."/>
            <person name="Feng Y."/>
            <person name="Halpern A.L."/>
            <person name="Hillier L.W."/>
            <person name="Huang X."/>
            <person name="Minx P."/>
            <person name="Nelson J.O."/>
            <person name="Pepin K.H."/>
            <person name="Qin X."/>
            <person name="Sutton G.G."/>
            <person name="Venter E."/>
            <person name="Walenz B.P."/>
            <person name="Wallis J.W."/>
            <person name="Worley K.C."/>
            <person name="Yang S.-P."/>
            <person name="Jones S.M."/>
            <person name="Marra M.A."/>
            <person name="Rocchi M."/>
            <person name="Schein J.E."/>
            <person name="Baertsch R."/>
            <person name="Clarke L."/>
            <person name="Csuros M."/>
            <person name="Glasscock J."/>
            <person name="Harris R.A."/>
            <person name="Havlak P."/>
            <person name="Jackson A.R."/>
            <person name="Jiang H."/>
            <person name="Liu Y."/>
            <person name="Messina D.N."/>
            <person name="Shen Y."/>
            <person name="Song H.X.-Z."/>
            <person name="Wylie T."/>
            <person name="Zhang L."/>
            <person name="Birney E."/>
            <person name="Han K."/>
            <person name="Konkel M.K."/>
            <person name="Lee J."/>
            <person name="Smit A.F.A."/>
            <person name="Ullmer B."/>
            <person name="Wang H."/>
            <person name="Xing J."/>
            <person name="Burhans R."/>
            <person name="Cheng Z."/>
            <person name="Karro J.E."/>
            <person name="Ma J."/>
            <person name="Raney B."/>
            <person name="She X."/>
            <person name="Cox M.J."/>
            <person name="Demuth J.P."/>
            <person name="Dumas L.J."/>
            <person name="Han S.-G."/>
            <person name="Hopkins J."/>
            <person name="Karimpour-Fard A."/>
            <person name="Kim Y.H."/>
            <person name="Pollack J.R."/>
            <person name="Vinar T."/>
            <person name="Addo-Quaye C."/>
            <person name="Degenhardt J."/>
            <person name="Denby A."/>
            <person name="Hubisz M.J."/>
            <person name="Indap A."/>
            <person name="Kosiol C."/>
            <person name="Lahn B.T."/>
            <person name="Lawson H.A."/>
            <person name="Marklein A."/>
            <person name="Nielsen R."/>
            <person name="Vallender E.J."/>
            <person name="Clark A.G."/>
            <person name="Ferguson B."/>
            <person name="Hernandez R.D."/>
            <person name="Hirani K."/>
            <person name="Kehrer-Sawatzki H."/>
            <person name="Kolb J."/>
            <person name="Patil S."/>
            <person name="Pu L.-L."/>
            <person name="Ren Y."/>
            <person name="Smith D.G."/>
            <person name="Wheeler D.A."/>
            <person name="Schenck I."/>
            <person name="Ball E.V."/>
            <person name="Chen R."/>
            <person name="Cooper D.N."/>
            <person name="Giardine B."/>
            <person name="Hsu F."/>
            <person name="Kent W.J."/>
            <person name="Lesk A."/>
            <person name="Nelson D.L."/>
            <person name="O'brien W.E."/>
            <person name="Pruefer K."/>
            <person name="Stenson P.D."/>
            <person name="Wallace J.C."/>
            <person name="Ke H."/>
            <person name="Liu X.-M."/>
            <person name="Wang P."/>
            <person name="Xiang A.P."/>
            <person name="Yang F."/>
            <person name="Barber G.P."/>
            <person name="Haussler D."/>
            <person name="Karolchik D."/>
            <person name="Kern A.D."/>
            <person name="Kuhn R.M."/>
            <person name="Smith K.E."/>
            <person name="Zwieg A.S."/>
        </authorList>
    </citation>
    <scope>NUCLEOTIDE SEQUENCE [LARGE SCALE GENOMIC DNA]</scope>
    <source>
        <strain evidence="5">17573</strain>
    </source>
</reference>
<dbReference type="ExpressionAtlas" id="A0A5F7ZP84">
    <property type="expression patterns" value="baseline"/>
</dbReference>
<keyword evidence="5" id="KW-1185">Reference proteome</keyword>
<dbReference type="GeneTree" id="ENSGT00940000164212"/>
<dbReference type="Ensembl" id="ENSMMUT00000099538.1">
    <property type="protein sequence ID" value="ENSMMUP00000066435.1"/>
    <property type="gene ID" value="ENSMMUG00000062538.1"/>
</dbReference>
<dbReference type="SUPFAM" id="SSF55073">
    <property type="entry name" value="Nucleotide cyclase"/>
    <property type="match status" value="1"/>
</dbReference>
<dbReference type="PANTHER" id="PTHR16305:SF33">
    <property type="entry name" value="GUANYLATE CYCLASE DOMAIN-CONTAINING PROTEIN"/>
    <property type="match status" value="1"/>
</dbReference>
<keyword evidence="1" id="KW-0547">Nucleotide-binding</keyword>
<dbReference type="PANTHER" id="PTHR16305">
    <property type="entry name" value="TESTICULAR SOLUBLE ADENYLYL CYCLASE"/>
    <property type="match status" value="1"/>
</dbReference>
<proteinExistence type="predicted"/>
<name>A0A5F7ZP84_MACMU</name>
<reference evidence="4" key="2">
    <citation type="submission" date="2019-01" db="EMBL/GenBank/DDBJ databases">
        <authorList>
            <person name="Graves T."/>
            <person name="Eichler E.E."/>
            <person name="Wilson R.K."/>
        </authorList>
    </citation>
    <scope>NUCLEOTIDE SEQUENCE [LARGE SCALE GENOMIC DNA]</scope>
    <source>
        <strain evidence="4">17573</strain>
    </source>
</reference>
<evidence type="ECO:0000313" key="4">
    <source>
        <dbReference type="Ensembl" id="ENSMMUP00000066435.1"/>
    </source>
</evidence>
<sequence>MVTGRRDAKLPVWPVEARLAALLPDLLVFRKPRGSEPELATAQGVLLGVHVTGFTALMDRFSLTCKSERDMDKLAHIFSYYISDIVEHVLCFGGDILNITGLSAGRISQVIVGDERQQYLLVIGRDVDDVRLAQRLAQANEIVLSWNCWMLCEQYMFEVEIMREDEAVKLRDMRIIDPFDFDEHFDKCLDYLPHYRTSAETLRTALELDPHSDLDQKLRKHIMKNLLKKIDEGQPVEYVSEFRTVTLVLVSLEFHKTAWMLHLCHLIQESALYIS</sequence>
<dbReference type="FunFam" id="3.30.70.1230:FF:000021">
    <property type="entry name" value="Adenylate cyclase type 10"/>
    <property type="match status" value="1"/>
</dbReference>
<dbReference type="Bgee" id="ENSMMUG00000062538">
    <property type="expression patterns" value="Expressed in spermatocyte and 21 other cell types or tissues"/>
</dbReference>
<keyword evidence="2" id="KW-0067">ATP-binding</keyword>
<organism evidence="4 5">
    <name type="scientific">Macaca mulatta</name>
    <name type="common">Rhesus macaque</name>
    <dbReference type="NCBI Taxonomy" id="9544"/>
    <lineage>
        <taxon>Eukaryota</taxon>
        <taxon>Metazoa</taxon>
        <taxon>Chordata</taxon>
        <taxon>Craniata</taxon>
        <taxon>Vertebrata</taxon>
        <taxon>Euteleostomi</taxon>
        <taxon>Mammalia</taxon>
        <taxon>Eutheria</taxon>
        <taxon>Euarchontoglires</taxon>
        <taxon>Primates</taxon>
        <taxon>Haplorrhini</taxon>
        <taxon>Catarrhini</taxon>
        <taxon>Cercopithecidae</taxon>
        <taxon>Cercopithecinae</taxon>
        <taxon>Macaca</taxon>
    </lineage>
</organism>
<dbReference type="GO" id="GO:0005524">
    <property type="term" value="F:ATP binding"/>
    <property type="evidence" value="ECO:0007669"/>
    <property type="project" value="UniProtKB-KW"/>
</dbReference>
<protein>
    <recommendedName>
        <fullName evidence="6">Guanylate cyclase domain-containing protein</fullName>
    </recommendedName>
</protein>
<dbReference type="VEuPathDB" id="HostDB:ENSMMUG00000062538"/>
<dbReference type="Gene3D" id="3.30.70.1230">
    <property type="entry name" value="Nucleotide cyclase"/>
    <property type="match status" value="1"/>
</dbReference>
<evidence type="ECO:0000256" key="2">
    <source>
        <dbReference type="ARBA" id="ARBA00022840"/>
    </source>
</evidence>
<dbReference type="Proteomes" id="UP000006718">
    <property type="component" value="Chromosome 4"/>
</dbReference>
<keyword evidence="3" id="KW-0456">Lyase</keyword>
<reference evidence="4" key="3">
    <citation type="submission" date="2025-08" db="UniProtKB">
        <authorList>
            <consortium name="Ensembl"/>
        </authorList>
    </citation>
    <scope>IDENTIFICATION</scope>
    <source>
        <strain evidence="4">17573</strain>
    </source>
</reference>
<accession>A0A5F7ZP84</accession>
<evidence type="ECO:0000313" key="5">
    <source>
        <dbReference type="Proteomes" id="UP000006718"/>
    </source>
</evidence>
<gene>
    <name evidence="4" type="primary">LOC719662</name>
</gene>
<reference evidence="4" key="4">
    <citation type="submission" date="2025-09" db="UniProtKB">
        <authorList>
            <consortium name="Ensembl"/>
        </authorList>
    </citation>
    <scope>IDENTIFICATION</scope>
    <source>
        <strain evidence="4">17573</strain>
    </source>
</reference>
<dbReference type="SMR" id="A0A5F7ZP84"/>
<evidence type="ECO:0000256" key="1">
    <source>
        <dbReference type="ARBA" id="ARBA00022741"/>
    </source>
</evidence>